<evidence type="ECO:0000313" key="1">
    <source>
        <dbReference type="EMBL" id="GAC81978.1"/>
    </source>
</evidence>
<evidence type="ECO:0000313" key="2">
    <source>
        <dbReference type="Proteomes" id="UP000035009"/>
    </source>
</evidence>
<dbReference type="Proteomes" id="UP000035009">
    <property type="component" value="Unassembled WGS sequence"/>
</dbReference>
<sequence length="60" mass="6995">MRNTQQISDANVNSYGAVTEARHRPFHDVETRYRRTLHHAVNLKENYESTLRDGRLKAIG</sequence>
<keyword evidence="2" id="KW-1185">Reference proteome</keyword>
<proteinExistence type="predicted"/>
<gene>
    <name evidence="1" type="ORF">GM1_055_00090</name>
</gene>
<organism evidence="1 2">
    <name type="scientific">Gordonia malaquae NBRC 108250</name>
    <dbReference type="NCBI Taxonomy" id="1223542"/>
    <lineage>
        <taxon>Bacteria</taxon>
        <taxon>Bacillati</taxon>
        <taxon>Actinomycetota</taxon>
        <taxon>Actinomycetes</taxon>
        <taxon>Mycobacteriales</taxon>
        <taxon>Gordoniaceae</taxon>
        <taxon>Gordonia</taxon>
    </lineage>
</organism>
<protein>
    <submittedName>
        <fullName evidence="1">Uncharacterized protein</fullName>
    </submittedName>
</protein>
<reference evidence="1 2" key="1">
    <citation type="submission" date="2013-02" db="EMBL/GenBank/DDBJ databases">
        <title>Whole genome shotgun sequence of Gordonia malaquae NBRC 108250.</title>
        <authorList>
            <person name="Yoshida I."/>
            <person name="Hosoyama A."/>
            <person name="Tsuchikane K."/>
            <person name="Ando Y."/>
            <person name="Baba S."/>
            <person name="Ohji S."/>
            <person name="Hamada M."/>
            <person name="Tamura T."/>
            <person name="Yamazoe A."/>
            <person name="Yamazaki S."/>
            <person name="Fujita N."/>
        </authorList>
    </citation>
    <scope>NUCLEOTIDE SEQUENCE [LARGE SCALE GENOMIC DNA]</scope>
    <source>
        <strain evidence="1 2">NBRC 108250</strain>
    </source>
</reference>
<dbReference type="AlphaFoldDB" id="M3VCG6"/>
<comment type="caution">
    <text evidence="1">The sequence shown here is derived from an EMBL/GenBank/DDBJ whole genome shotgun (WGS) entry which is preliminary data.</text>
</comment>
<name>M3VCG6_GORML</name>
<accession>M3VCG6</accession>
<dbReference type="EMBL" id="BAOP01000055">
    <property type="protein sequence ID" value="GAC81978.1"/>
    <property type="molecule type" value="Genomic_DNA"/>
</dbReference>